<feature type="region of interest" description="Disordered" evidence="1">
    <location>
        <begin position="35"/>
        <end position="60"/>
    </location>
</feature>
<organism evidence="2 3">
    <name type="scientific">Phakopsora pachyrhizi</name>
    <name type="common">Asian soybean rust disease fungus</name>
    <dbReference type="NCBI Taxonomy" id="170000"/>
    <lineage>
        <taxon>Eukaryota</taxon>
        <taxon>Fungi</taxon>
        <taxon>Dikarya</taxon>
        <taxon>Basidiomycota</taxon>
        <taxon>Pucciniomycotina</taxon>
        <taxon>Pucciniomycetes</taxon>
        <taxon>Pucciniales</taxon>
        <taxon>Phakopsoraceae</taxon>
        <taxon>Phakopsora</taxon>
    </lineage>
</organism>
<dbReference type="AlphaFoldDB" id="A0AAV0B552"/>
<feature type="compositionally biased region" description="Low complexity" evidence="1">
    <location>
        <begin position="42"/>
        <end position="55"/>
    </location>
</feature>
<proteinExistence type="predicted"/>
<dbReference type="EMBL" id="CALTRL010003226">
    <property type="protein sequence ID" value="CAH7678703.1"/>
    <property type="molecule type" value="Genomic_DNA"/>
</dbReference>
<name>A0AAV0B552_PHAPC</name>
<dbReference type="Proteomes" id="UP001153365">
    <property type="component" value="Unassembled WGS sequence"/>
</dbReference>
<evidence type="ECO:0000313" key="3">
    <source>
        <dbReference type="Proteomes" id="UP001153365"/>
    </source>
</evidence>
<accession>A0AAV0B552</accession>
<feature type="region of interest" description="Disordered" evidence="1">
    <location>
        <begin position="232"/>
        <end position="251"/>
    </location>
</feature>
<reference evidence="2" key="1">
    <citation type="submission" date="2022-06" db="EMBL/GenBank/DDBJ databases">
        <authorList>
            <consortium name="SYNGENTA / RWTH Aachen University"/>
        </authorList>
    </citation>
    <scope>NUCLEOTIDE SEQUENCE</scope>
</reference>
<evidence type="ECO:0000313" key="2">
    <source>
        <dbReference type="EMBL" id="CAH7678703.1"/>
    </source>
</evidence>
<gene>
    <name evidence="2" type="ORF">PPACK8108_LOCUS13162</name>
</gene>
<protein>
    <submittedName>
        <fullName evidence="2">Uncharacterized protein</fullName>
    </submittedName>
</protein>
<feature type="region of interest" description="Disordered" evidence="1">
    <location>
        <begin position="106"/>
        <end position="131"/>
    </location>
</feature>
<sequence>MSFNKPDSSSSSLGSRAYGLPMKLDTLFKHLTSLISDPGPRSLQQQSQPTNSNSTMASTIASGPKAVRLVKLSKLLTSLKTTSSLLLKLKSNEETELITTKASNDYLGSTKQSGERKVGGLPNSQRLSRRSESANGMISYLGPPSLNQTSRCPTSTIGAASTVCGSGSSGGSELFESGSKTEAPRLTPQRISDRVSVAETPKGLKLGNFGAKAKRFIGGDLSDLLISANGKAEPEDEGVLMNELGSNKFAK</sequence>
<evidence type="ECO:0000256" key="1">
    <source>
        <dbReference type="SAM" id="MobiDB-lite"/>
    </source>
</evidence>
<keyword evidence="3" id="KW-1185">Reference proteome</keyword>
<comment type="caution">
    <text evidence="2">The sequence shown here is derived from an EMBL/GenBank/DDBJ whole genome shotgun (WGS) entry which is preliminary data.</text>
</comment>